<proteinExistence type="predicted"/>
<comment type="caution">
    <text evidence="1">The sequence shown here is derived from an EMBL/GenBank/DDBJ whole genome shotgun (WGS) entry which is preliminary data.</text>
</comment>
<name>A0A2R6NJ91_9APHY</name>
<sequence length="85" mass="9550">MGEDLDHGRDAQNHYIDDAIAGQIWTEAGGPFILSENNDFYHSQGVSVEDKESHMLIYRDVIMTGLSPHLGCTTDLLFEGLRRID</sequence>
<evidence type="ECO:0000313" key="2">
    <source>
        <dbReference type="Proteomes" id="UP000186601"/>
    </source>
</evidence>
<keyword evidence="2" id="KW-1185">Reference proteome</keyword>
<dbReference type="Proteomes" id="UP000186601">
    <property type="component" value="Unassembled WGS sequence"/>
</dbReference>
<evidence type="ECO:0000313" key="1">
    <source>
        <dbReference type="EMBL" id="PSR72440.1"/>
    </source>
</evidence>
<protein>
    <submittedName>
        <fullName evidence="1">Uncharacterized protein</fullName>
    </submittedName>
</protein>
<dbReference type="EMBL" id="MLYV02001177">
    <property type="protein sequence ID" value="PSR72440.1"/>
    <property type="molecule type" value="Genomic_DNA"/>
</dbReference>
<dbReference type="AlphaFoldDB" id="A0A2R6NJ91"/>
<reference evidence="1 2" key="1">
    <citation type="submission" date="2018-02" db="EMBL/GenBank/DDBJ databases">
        <title>Genome sequence of the basidiomycete white-rot fungus Phlebia centrifuga.</title>
        <authorList>
            <person name="Granchi Z."/>
            <person name="Peng M."/>
            <person name="de Vries R.P."/>
            <person name="Hilden K."/>
            <person name="Makela M.R."/>
            <person name="Grigoriev I."/>
            <person name="Riley R."/>
        </authorList>
    </citation>
    <scope>NUCLEOTIDE SEQUENCE [LARGE SCALE GENOMIC DNA]</scope>
    <source>
        <strain evidence="1 2">FBCC195</strain>
    </source>
</reference>
<gene>
    <name evidence="1" type="ORF">PHLCEN_2v11691</name>
</gene>
<accession>A0A2R6NJ91</accession>
<organism evidence="1 2">
    <name type="scientific">Hermanssonia centrifuga</name>
    <dbReference type="NCBI Taxonomy" id="98765"/>
    <lineage>
        <taxon>Eukaryota</taxon>
        <taxon>Fungi</taxon>
        <taxon>Dikarya</taxon>
        <taxon>Basidiomycota</taxon>
        <taxon>Agaricomycotina</taxon>
        <taxon>Agaricomycetes</taxon>
        <taxon>Polyporales</taxon>
        <taxon>Meruliaceae</taxon>
        <taxon>Hermanssonia</taxon>
    </lineage>
</organism>